<dbReference type="Gene3D" id="3.40.50.970">
    <property type="match status" value="1"/>
</dbReference>
<organism evidence="4">
    <name type="scientific">Acerihabitans sp. KWT182</name>
    <dbReference type="NCBI Taxonomy" id="3157919"/>
    <lineage>
        <taxon>Bacteria</taxon>
        <taxon>Pseudomonadati</taxon>
        <taxon>Pseudomonadota</taxon>
        <taxon>Gammaproteobacteria</taxon>
        <taxon>Enterobacterales</taxon>
        <taxon>Pectobacteriaceae</taxon>
        <taxon>Acerihabitans</taxon>
    </lineage>
</organism>
<gene>
    <name evidence="4" type="ORF">ABK905_13515</name>
</gene>
<evidence type="ECO:0000259" key="3">
    <source>
        <dbReference type="Pfam" id="PF02776"/>
    </source>
</evidence>
<evidence type="ECO:0000256" key="2">
    <source>
        <dbReference type="SAM" id="MobiDB-lite"/>
    </source>
</evidence>
<dbReference type="GO" id="GO:0030976">
    <property type="term" value="F:thiamine pyrophosphate binding"/>
    <property type="evidence" value="ECO:0007669"/>
    <property type="project" value="InterPro"/>
</dbReference>
<dbReference type="InterPro" id="IPR045229">
    <property type="entry name" value="TPP_enz"/>
</dbReference>
<evidence type="ECO:0000256" key="1">
    <source>
        <dbReference type="ARBA" id="ARBA00007812"/>
    </source>
</evidence>
<sequence>MAIRKGSEVLADELQLNGADIIWHVPGESFLLALDSLAVRHPAIRTVSCRHENGAAQMAEAYGKLTGRPGIAFVTRSPGATNAVNGIHTAFQDGSPPPDPDCRAGEAEYSRT</sequence>
<dbReference type="GO" id="GO:0009099">
    <property type="term" value="P:L-valine biosynthetic process"/>
    <property type="evidence" value="ECO:0007669"/>
    <property type="project" value="TreeGrafter"/>
</dbReference>
<dbReference type="Pfam" id="PF02776">
    <property type="entry name" value="TPP_enzyme_N"/>
    <property type="match status" value="1"/>
</dbReference>
<dbReference type="GO" id="GO:0003984">
    <property type="term" value="F:acetolactate synthase activity"/>
    <property type="evidence" value="ECO:0007669"/>
    <property type="project" value="TreeGrafter"/>
</dbReference>
<dbReference type="GO" id="GO:0009097">
    <property type="term" value="P:isoleucine biosynthetic process"/>
    <property type="evidence" value="ECO:0007669"/>
    <property type="project" value="TreeGrafter"/>
</dbReference>
<dbReference type="AlphaFoldDB" id="A0AAU7Q5C5"/>
<protein>
    <submittedName>
        <fullName evidence="4">Thiamine pyrophosphate-binding protein</fullName>
    </submittedName>
</protein>
<dbReference type="SUPFAM" id="SSF52518">
    <property type="entry name" value="Thiamin diphosphate-binding fold (THDP-binding)"/>
    <property type="match status" value="1"/>
</dbReference>
<dbReference type="PANTHER" id="PTHR18968:SF120">
    <property type="entry name" value="ACETOLACTATE SYNTHASE LARGE SUBUNIT"/>
    <property type="match status" value="1"/>
</dbReference>
<dbReference type="GO" id="GO:0050660">
    <property type="term" value="F:flavin adenine dinucleotide binding"/>
    <property type="evidence" value="ECO:0007669"/>
    <property type="project" value="TreeGrafter"/>
</dbReference>
<dbReference type="InterPro" id="IPR012001">
    <property type="entry name" value="Thiamin_PyroP_enz_TPP-bd_dom"/>
</dbReference>
<dbReference type="GO" id="GO:0005948">
    <property type="term" value="C:acetolactate synthase complex"/>
    <property type="evidence" value="ECO:0007669"/>
    <property type="project" value="TreeGrafter"/>
</dbReference>
<reference evidence="4" key="1">
    <citation type="submission" date="2024-06" db="EMBL/GenBank/DDBJ databases">
        <authorList>
            <person name="Coelho C."/>
            <person name="Bento M."/>
            <person name="Garcia E."/>
            <person name="Camelo A."/>
            <person name="Brandao I."/>
            <person name="Espirito Santo C."/>
            <person name="Trovao J."/>
            <person name="Verissimo A."/>
            <person name="Costa J."/>
            <person name="Tiago I."/>
        </authorList>
    </citation>
    <scope>NUCLEOTIDE SEQUENCE</scope>
    <source>
        <strain evidence="4">KWT182</strain>
    </source>
</reference>
<accession>A0AAU7Q5C5</accession>
<dbReference type="EMBL" id="CP157947">
    <property type="protein sequence ID" value="XBS67932.1"/>
    <property type="molecule type" value="Genomic_DNA"/>
</dbReference>
<dbReference type="CDD" id="cd07035">
    <property type="entry name" value="TPP_PYR_POX_like"/>
    <property type="match status" value="1"/>
</dbReference>
<name>A0AAU7Q5C5_9GAMM</name>
<feature type="domain" description="Thiamine pyrophosphate enzyme N-terminal TPP-binding" evidence="3">
    <location>
        <begin position="5"/>
        <end position="96"/>
    </location>
</feature>
<proteinExistence type="inferred from homology"/>
<feature type="region of interest" description="Disordered" evidence="2">
    <location>
        <begin position="89"/>
        <end position="112"/>
    </location>
</feature>
<feature type="compositionally biased region" description="Basic and acidic residues" evidence="2">
    <location>
        <begin position="100"/>
        <end position="112"/>
    </location>
</feature>
<dbReference type="InterPro" id="IPR029061">
    <property type="entry name" value="THDP-binding"/>
</dbReference>
<evidence type="ECO:0000313" key="4">
    <source>
        <dbReference type="EMBL" id="XBS67932.1"/>
    </source>
</evidence>
<comment type="similarity">
    <text evidence="1">Belongs to the TPP enzyme family.</text>
</comment>
<dbReference type="PANTHER" id="PTHR18968">
    <property type="entry name" value="THIAMINE PYROPHOSPHATE ENZYMES"/>
    <property type="match status" value="1"/>
</dbReference>